<protein>
    <recommendedName>
        <fullName evidence="4">YHS domain protein</fullName>
    </recommendedName>
</protein>
<organism evidence="2 3">
    <name type="scientific">Roseovarius atlanticus</name>
    <dbReference type="NCBI Taxonomy" id="1641875"/>
    <lineage>
        <taxon>Bacteria</taxon>
        <taxon>Pseudomonadati</taxon>
        <taxon>Pseudomonadota</taxon>
        <taxon>Alphaproteobacteria</taxon>
        <taxon>Rhodobacterales</taxon>
        <taxon>Roseobacteraceae</taxon>
        <taxon>Roseovarius</taxon>
    </lineage>
</organism>
<feature type="signal peptide" evidence="1">
    <location>
        <begin position="1"/>
        <end position="30"/>
    </location>
</feature>
<reference evidence="2 3" key="1">
    <citation type="submission" date="2015-04" db="EMBL/GenBank/DDBJ databases">
        <title>The draft genome sequence of Roseovarius sp.R12b.</title>
        <authorList>
            <person name="Li G."/>
            <person name="Lai Q."/>
            <person name="Shao Z."/>
            <person name="Yan P."/>
        </authorList>
    </citation>
    <scope>NUCLEOTIDE SEQUENCE [LARGE SCALE GENOMIC DNA]</scope>
    <source>
        <strain evidence="2 3">R12B</strain>
    </source>
</reference>
<dbReference type="AlphaFoldDB" id="A0A0T5NT91"/>
<gene>
    <name evidence="2" type="ORF">XM53_13605</name>
</gene>
<dbReference type="EMBL" id="LAXJ01000015">
    <property type="protein sequence ID" value="KRS11966.1"/>
    <property type="molecule type" value="Genomic_DNA"/>
</dbReference>
<dbReference type="STRING" id="1641875.XM53_13605"/>
<feature type="chain" id="PRO_5006663873" description="YHS domain protein" evidence="1">
    <location>
        <begin position="31"/>
        <end position="159"/>
    </location>
</feature>
<keyword evidence="1" id="KW-0732">Signal</keyword>
<evidence type="ECO:0008006" key="4">
    <source>
        <dbReference type="Google" id="ProtNLM"/>
    </source>
</evidence>
<evidence type="ECO:0000313" key="2">
    <source>
        <dbReference type="EMBL" id="KRS11966.1"/>
    </source>
</evidence>
<sequence>MDARRMDMLLTRRVLIASGAAALLARPVMADEPRWYQNRAYAADGADVVAYFGLEPGANGVAGSDKFVTEWNGAKWRFSSAENQAAFEANPQKYAPAFGGYCAWAVSQGYTAHGDKDAWTVHQGRLYPNYNKSVRQRWLGDVPGNVSKGEANWPTVLGG</sequence>
<evidence type="ECO:0000256" key="1">
    <source>
        <dbReference type="SAM" id="SignalP"/>
    </source>
</evidence>
<keyword evidence="3" id="KW-1185">Reference proteome</keyword>
<accession>A0A0T5NT91</accession>
<name>A0A0T5NT91_9RHOB</name>
<dbReference type="NCBIfam" id="NF041384">
    <property type="entry name" value="YHS_seleno_dom"/>
    <property type="match status" value="1"/>
</dbReference>
<dbReference type="Proteomes" id="UP000051295">
    <property type="component" value="Unassembled WGS sequence"/>
</dbReference>
<proteinExistence type="predicted"/>
<dbReference type="PATRIC" id="fig|1641875.4.peg.517"/>
<evidence type="ECO:0000313" key="3">
    <source>
        <dbReference type="Proteomes" id="UP000051295"/>
    </source>
</evidence>
<comment type="caution">
    <text evidence="2">The sequence shown here is derived from an EMBL/GenBank/DDBJ whole genome shotgun (WGS) entry which is preliminary data.</text>
</comment>